<evidence type="ECO:0000313" key="3">
    <source>
        <dbReference type="Proteomes" id="UP000800094"/>
    </source>
</evidence>
<accession>A0A6A6J0S5</accession>
<dbReference type="GeneID" id="54585128"/>
<dbReference type="OrthoDB" id="2830640at2759"/>
<evidence type="ECO:0000256" key="1">
    <source>
        <dbReference type="SAM" id="Phobius"/>
    </source>
</evidence>
<keyword evidence="1" id="KW-0472">Membrane</keyword>
<organism evidence="2 3">
    <name type="scientific">Trematosphaeria pertusa</name>
    <dbReference type="NCBI Taxonomy" id="390896"/>
    <lineage>
        <taxon>Eukaryota</taxon>
        <taxon>Fungi</taxon>
        <taxon>Dikarya</taxon>
        <taxon>Ascomycota</taxon>
        <taxon>Pezizomycotina</taxon>
        <taxon>Dothideomycetes</taxon>
        <taxon>Pleosporomycetidae</taxon>
        <taxon>Pleosporales</taxon>
        <taxon>Massarineae</taxon>
        <taxon>Trematosphaeriaceae</taxon>
        <taxon>Trematosphaeria</taxon>
    </lineage>
</organism>
<feature type="transmembrane region" description="Helical" evidence="1">
    <location>
        <begin position="461"/>
        <end position="485"/>
    </location>
</feature>
<keyword evidence="1" id="KW-1133">Transmembrane helix</keyword>
<dbReference type="Proteomes" id="UP000800094">
    <property type="component" value="Unassembled WGS sequence"/>
</dbReference>
<gene>
    <name evidence="2" type="ORF">BU26DRAFT_545663</name>
</gene>
<dbReference type="Gene3D" id="1.20.58.340">
    <property type="entry name" value="Magnesium transport protein CorA, transmembrane region"/>
    <property type="match status" value="1"/>
</dbReference>
<proteinExistence type="predicted"/>
<feature type="transmembrane region" description="Helical" evidence="1">
    <location>
        <begin position="410"/>
        <end position="433"/>
    </location>
</feature>
<name>A0A6A6J0S5_9PLEO</name>
<dbReference type="EMBL" id="ML987189">
    <property type="protein sequence ID" value="KAF2256299.1"/>
    <property type="molecule type" value="Genomic_DNA"/>
</dbReference>
<keyword evidence="1" id="KW-0812">Transmembrane</keyword>
<dbReference type="RefSeq" id="XP_033691303.1">
    <property type="nucleotide sequence ID" value="XM_033831798.1"/>
</dbReference>
<evidence type="ECO:0000313" key="2">
    <source>
        <dbReference type="EMBL" id="KAF2256299.1"/>
    </source>
</evidence>
<reference evidence="2" key="1">
    <citation type="journal article" date="2020" name="Stud. Mycol.">
        <title>101 Dothideomycetes genomes: a test case for predicting lifestyles and emergence of pathogens.</title>
        <authorList>
            <person name="Haridas S."/>
            <person name="Albert R."/>
            <person name="Binder M."/>
            <person name="Bloem J."/>
            <person name="Labutti K."/>
            <person name="Salamov A."/>
            <person name="Andreopoulos B."/>
            <person name="Baker S."/>
            <person name="Barry K."/>
            <person name="Bills G."/>
            <person name="Bluhm B."/>
            <person name="Cannon C."/>
            <person name="Castanera R."/>
            <person name="Culley D."/>
            <person name="Daum C."/>
            <person name="Ezra D."/>
            <person name="Gonzalez J."/>
            <person name="Henrissat B."/>
            <person name="Kuo A."/>
            <person name="Liang C."/>
            <person name="Lipzen A."/>
            <person name="Lutzoni F."/>
            <person name="Magnuson J."/>
            <person name="Mondo S."/>
            <person name="Nolan M."/>
            <person name="Ohm R."/>
            <person name="Pangilinan J."/>
            <person name="Park H.-J."/>
            <person name="Ramirez L."/>
            <person name="Alfaro M."/>
            <person name="Sun H."/>
            <person name="Tritt A."/>
            <person name="Yoshinaga Y."/>
            <person name="Zwiers L.-H."/>
            <person name="Turgeon B."/>
            <person name="Goodwin S."/>
            <person name="Spatafora J."/>
            <person name="Crous P."/>
            <person name="Grigoriev I."/>
        </authorList>
    </citation>
    <scope>NUCLEOTIDE SEQUENCE</scope>
    <source>
        <strain evidence="2">CBS 122368</strain>
    </source>
</reference>
<protein>
    <submittedName>
        <fullName evidence="2">Uncharacterized protein</fullName>
    </submittedName>
</protein>
<keyword evidence="3" id="KW-1185">Reference proteome</keyword>
<sequence length="560" mass="62395">MFDLCAERLVECEERFAERNGHRFVEIWDIGDSRTPIYRCGDLKEKEIAGWVHEDRSAGGPVQAGLRVLLSPKPSGKPSSGKLPFTRETYQSLSHAWCIPSTFLRAVTQKLSIVTQCSVAPCISSPTSSPSFPWFSQDRKYPAEAGSRSSKISDQAKCLLVRGDVDWTWDYTLLLTHDPTTSTTYVLIVGLTATEIDLVISYLAQLSYASPPHVSTHPSLLPIILLDLAADETSSLLKLRIKLLSQIQQRTGMDRFNSLKSATIAGTARGGGVEARKSLGDERQDLDLDAVMLRLTCLSDWVAAQKSFVGLQERVVKTVEGMLGGNGTGMEDARMFRERLDFVRQTLLAAEEKCQYLERSISAQVQTIYSLIAQKDNRLNHSATSASCQIASDSRRIAILTRRDSTDMRIIAAVTLIFLPGTFVATVFSTGLFDWGNGDPTQNNDSGGSESGGGNMVSRYIWVYFMLTGALTAVVLVAWILFSWVQKRNMVRRFGFDLEEGGDVMEETGNSGKRRDTETTLVERKKAFDRWRDEMLGTWKRPWRKGQDEKVLAEEQVKVA</sequence>
<dbReference type="AlphaFoldDB" id="A0A6A6J0S5"/>